<dbReference type="OrthoDB" id="2535391at2759"/>
<reference evidence="3" key="1">
    <citation type="submission" date="2021-06" db="EMBL/GenBank/DDBJ databases">
        <authorList>
            <person name="Kallberg Y."/>
            <person name="Tangrot J."/>
            <person name="Rosling A."/>
        </authorList>
    </citation>
    <scope>NUCLEOTIDE SEQUENCE</scope>
    <source>
        <strain evidence="3">UK204</strain>
    </source>
</reference>
<dbReference type="Gene3D" id="6.10.250.2730">
    <property type="match status" value="1"/>
</dbReference>
<feature type="compositionally biased region" description="Polar residues" evidence="2">
    <location>
        <begin position="139"/>
        <end position="175"/>
    </location>
</feature>
<protein>
    <submittedName>
        <fullName evidence="3">632_t:CDS:1</fullName>
    </submittedName>
</protein>
<keyword evidence="4" id="KW-1185">Reference proteome</keyword>
<dbReference type="Proteomes" id="UP000789570">
    <property type="component" value="Unassembled WGS sequence"/>
</dbReference>
<evidence type="ECO:0000256" key="2">
    <source>
        <dbReference type="SAM" id="MobiDB-lite"/>
    </source>
</evidence>
<keyword evidence="1" id="KW-0175">Coiled coil</keyword>
<feature type="compositionally biased region" description="Polar residues" evidence="2">
    <location>
        <begin position="40"/>
        <end position="53"/>
    </location>
</feature>
<evidence type="ECO:0000313" key="3">
    <source>
        <dbReference type="EMBL" id="CAG8490633.1"/>
    </source>
</evidence>
<accession>A0A9N8ZFI6</accession>
<feature type="region of interest" description="Disordered" evidence="2">
    <location>
        <begin position="39"/>
        <end position="94"/>
    </location>
</feature>
<proteinExistence type="predicted"/>
<feature type="coiled-coil region" evidence="1">
    <location>
        <begin position="5"/>
        <end position="39"/>
    </location>
</feature>
<comment type="caution">
    <text evidence="3">The sequence shown here is derived from an EMBL/GenBank/DDBJ whole genome shotgun (WGS) entry which is preliminary data.</text>
</comment>
<organism evidence="3 4">
    <name type="scientific">Funneliformis caledonium</name>
    <dbReference type="NCBI Taxonomy" id="1117310"/>
    <lineage>
        <taxon>Eukaryota</taxon>
        <taxon>Fungi</taxon>
        <taxon>Fungi incertae sedis</taxon>
        <taxon>Mucoromycota</taxon>
        <taxon>Glomeromycotina</taxon>
        <taxon>Glomeromycetes</taxon>
        <taxon>Glomerales</taxon>
        <taxon>Glomeraceae</taxon>
        <taxon>Funneliformis</taxon>
    </lineage>
</organism>
<dbReference type="AlphaFoldDB" id="A0A9N8ZFI6"/>
<evidence type="ECO:0000313" key="4">
    <source>
        <dbReference type="Proteomes" id="UP000789570"/>
    </source>
</evidence>
<name>A0A9N8ZFI6_9GLOM</name>
<feature type="region of interest" description="Disordered" evidence="2">
    <location>
        <begin position="139"/>
        <end position="195"/>
    </location>
</feature>
<evidence type="ECO:0000256" key="1">
    <source>
        <dbReference type="SAM" id="Coils"/>
    </source>
</evidence>
<dbReference type="EMBL" id="CAJVPQ010000539">
    <property type="protein sequence ID" value="CAG8490633.1"/>
    <property type="molecule type" value="Genomic_DNA"/>
</dbReference>
<feature type="compositionally biased region" description="Polar residues" evidence="2">
    <location>
        <begin position="70"/>
        <end position="79"/>
    </location>
</feature>
<sequence length="195" mass="22294">MLEKTRIELLQYKEIQNEIQRLKDENDRLKSQLQEFHKSSIPNSVQNGINLNVTPSRTRPPSTPDRPSRVSLSNITSPTKYRAKQSQHHDDHSKASCNIGFVNYVGDSDFLSQSRDMILPSNKSSTALFPESNYDQFPQPGTASNKRITWQHYEQPQTPSNYSMPRPFQSTSGNLISPHRALMKRNRDALPGLNK</sequence>
<gene>
    <name evidence="3" type="ORF">FCALED_LOCUS3193</name>
</gene>